<dbReference type="SUPFAM" id="SSF51905">
    <property type="entry name" value="FAD/NAD(P)-binding domain"/>
    <property type="match status" value="1"/>
</dbReference>
<dbReference type="InterPro" id="IPR006076">
    <property type="entry name" value="FAD-dep_OxRdtase"/>
</dbReference>
<dbReference type="PROSITE" id="PS51257">
    <property type="entry name" value="PROKAR_LIPOPROTEIN"/>
    <property type="match status" value="1"/>
</dbReference>
<name>A0AA36HWF8_9DINO</name>
<gene>
    <name evidence="3" type="ORF">EVOR1521_LOCUS5405</name>
</gene>
<feature type="domain" description="FAD dependent oxidoreductase" evidence="2">
    <location>
        <begin position="10"/>
        <end position="352"/>
    </location>
</feature>
<evidence type="ECO:0000259" key="2">
    <source>
        <dbReference type="Pfam" id="PF01266"/>
    </source>
</evidence>
<dbReference type="Pfam" id="PF01266">
    <property type="entry name" value="DAO"/>
    <property type="match status" value="1"/>
</dbReference>
<comment type="caution">
    <text evidence="3">The sequence shown here is derived from an EMBL/GenBank/DDBJ whole genome shotgun (WGS) entry which is preliminary data.</text>
</comment>
<evidence type="ECO:0000313" key="3">
    <source>
        <dbReference type="EMBL" id="CAJ1376311.1"/>
    </source>
</evidence>
<reference evidence="3" key="1">
    <citation type="submission" date="2023-08" db="EMBL/GenBank/DDBJ databases">
        <authorList>
            <person name="Chen Y."/>
            <person name="Shah S."/>
            <person name="Dougan E. K."/>
            <person name="Thang M."/>
            <person name="Chan C."/>
        </authorList>
    </citation>
    <scope>NUCLEOTIDE SEQUENCE</scope>
</reference>
<dbReference type="Proteomes" id="UP001178507">
    <property type="component" value="Unassembled WGS sequence"/>
</dbReference>
<evidence type="ECO:0000313" key="4">
    <source>
        <dbReference type="Proteomes" id="UP001178507"/>
    </source>
</evidence>
<dbReference type="Gene3D" id="3.30.9.10">
    <property type="entry name" value="D-Amino Acid Oxidase, subunit A, domain 2"/>
    <property type="match status" value="1"/>
</dbReference>
<dbReference type="EMBL" id="CAUJNA010000380">
    <property type="protein sequence ID" value="CAJ1376311.1"/>
    <property type="molecule type" value="Genomic_DNA"/>
</dbReference>
<evidence type="ECO:0000256" key="1">
    <source>
        <dbReference type="SAM" id="MobiDB-lite"/>
    </source>
</evidence>
<sequence>MPMAREVVQACVVGGGVLGCAVARELQRRGRQTLLLEKHTVGSGVSAGNTGIACTLMGVAKDTVERKCLELGRPQNLSTYRSLGIPHKATGALYVAWTTAELTELAALQDLEDDCRFVQKEELQQLEPCLAPACGAVLVSGEVTVDPGLVPLALALDAERRGARVQQHREVIDARTDGESWILELRDGGQVVADQVVHCGGLSAGGLEPSLSFKPRRGDYLLFQRPPFCATPPISRPIGSVPSPHARGVYVWPTVHGDVVCGPTNVEQEHQQLPAPSDDTLESLRQKALAVCPALAAWRVAGTYAGLRPALEPSAFGHDYLLRTEGRWSSISGVRSTGLTASLGIAQLLAERFSLPGPSDLPGPVLPALEQLPAHYHDGCLRLNSDWQIAHPQTLLGLSTSASLPLPGAESKLKKQKTKMLMHQVIEKQKLERILRDILSLEAERNNEAMADPEVVKAKAEDAIKAADISMSRNMTTAVVPEPSENLPDPTEKPRRD</sequence>
<dbReference type="SUPFAM" id="SSF54373">
    <property type="entry name" value="FAD-linked reductases, C-terminal domain"/>
    <property type="match status" value="1"/>
</dbReference>
<dbReference type="AlphaFoldDB" id="A0AA36HWF8"/>
<protein>
    <recommendedName>
        <fullName evidence="2">FAD dependent oxidoreductase domain-containing protein</fullName>
    </recommendedName>
</protein>
<feature type="region of interest" description="Disordered" evidence="1">
    <location>
        <begin position="474"/>
        <end position="497"/>
    </location>
</feature>
<dbReference type="Gene3D" id="3.50.50.60">
    <property type="entry name" value="FAD/NAD(P)-binding domain"/>
    <property type="match status" value="1"/>
</dbReference>
<accession>A0AA36HWF8</accession>
<organism evidence="3 4">
    <name type="scientific">Effrenium voratum</name>
    <dbReference type="NCBI Taxonomy" id="2562239"/>
    <lineage>
        <taxon>Eukaryota</taxon>
        <taxon>Sar</taxon>
        <taxon>Alveolata</taxon>
        <taxon>Dinophyceae</taxon>
        <taxon>Suessiales</taxon>
        <taxon>Symbiodiniaceae</taxon>
        <taxon>Effrenium</taxon>
    </lineage>
</organism>
<proteinExistence type="predicted"/>
<dbReference type="PANTHER" id="PTHR42720">
    <property type="entry name" value="GLYCEROL-3-PHOSPHATE DEHYDROGENASE"/>
    <property type="match status" value="1"/>
</dbReference>
<dbReference type="InterPro" id="IPR052745">
    <property type="entry name" value="G3P_Oxidase/Oxidoreductase"/>
</dbReference>
<dbReference type="PANTHER" id="PTHR42720:SF1">
    <property type="entry name" value="GLYCEROL 3-PHOSPHATE OXIDASE"/>
    <property type="match status" value="1"/>
</dbReference>
<dbReference type="InterPro" id="IPR036188">
    <property type="entry name" value="FAD/NAD-bd_sf"/>
</dbReference>
<keyword evidence="4" id="KW-1185">Reference proteome</keyword>